<dbReference type="RefSeq" id="WP_076477979.1">
    <property type="nucleotide sequence ID" value="NZ_FTNT01000003.1"/>
</dbReference>
<dbReference type="InterPro" id="IPR011701">
    <property type="entry name" value="MFS"/>
</dbReference>
<gene>
    <name evidence="8" type="ORF">SAMN05445060_1486</name>
</gene>
<keyword evidence="9" id="KW-1185">Reference proteome</keyword>
<dbReference type="Gene3D" id="1.20.1250.20">
    <property type="entry name" value="MFS general substrate transporter like domains"/>
    <property type="match status" value="2"/>
</dbReference>
<feature type="transmembrane region" description="Helical" evidence="6">
    <location>
        <begin position="127"/>
        <end position="148"/>
    </location>
</feature>
<dbReference type="GO" id="GO:0005886">
    <property type="term" value="C:plasma membrane"/>
    <property type="evidence" value="ECO:0007669"/>
    <property type="project" value="UniProtKB-SubCell"/>
</dbReference>
<feature type="domain" description="Major facilitator superfamily (MFS) profile" evidence="7">
    <location>
        <begin position="32"/>
        <end position="406"/>
    </location>
</feature>
<evidence type="ECO:0000256" key="2">
    <source>
        <dbReference type="ARBA" id="ARBA00022475"/>
    </source>
</evidence>
<reference evidence="8 9" key="1">
    <citation type="submission" date="2017-01" db="EMBL/GenBank/DDBJ databases">
        <authorList>
            <person name="Mah S.A."/>
            <person name="Swanson W.J."/>
            <person name="Moy G.W."/>
            <person name="Vacquier V.D."/>
        </authorList>
    </citation>
    <scope>NUCLEOTIDE SEQUENCE [LARGE SCALE GENOMIC DNA]</scope>
    <source>
        <strain evidence="8 9">CPCC 203464</strain>
    </source>
</reference>
<keyword evidence="2" id="KW-1003">Cell membrane</keyword>
<sequence>MDSSPLPTSTSHPRAGVVVRSAPASARRMHPGLLALAVGGFGIGLTEFVIAGLLSSVAADLHVSVPTAGSLIWGYALAVVVGAFTVTAVLSRRPPKTALLVLLILFVIGNSLTAVAPVFGIAVLGRVVTALCHGGFFGIGAVVAGDLVPKERRASAIAVMFGGLTLANVLGVPFGTFIGQQLSWRSAFWVISAIGIVAIVGVATLVPRLPAPPVAVGNQFSVLRRRQVIVSMLMTMSVFGGLFGAFIYVEPLVRNVTGYGQGAVPWLLVLFGIGLFAGNFVGGRAADRNLTITLRTLSVLLPIVLLAYALLAAWRVPVAVLLLVMGVIGFATTPAFQLRVMRFAGDAPTMASAANIAAFNLGNAIGSALGGLTIAAGLGWRSPVWVGVVMALIGTVVVWTNPHQQRAPHKAPSTDQHG</sequence>
<dbReference type="EMBL" id="FTNT01000003">
    <property type="protein sequence ID" value="SIR89516.1"/>
    <property type="molecule type" value="Genomic_DNA"/>
</dbReference>
<evidence type="ECO:0000256" key="4">
    <source>
        <dbReference type="ARBA" id="ARBA00022989"/>
    </source>
</evidence>
<keyword evidence="3 6" id="KW-0812">Transmembrane</keyword>
<evidence type="ECO:0000256" key="3">
    <source>
        <dbReference type="ARBA" id="ARBA00022692"/>
    </source>
</evidence>
<name>A0A1N7EN66_9NOCA</name>
<feature type="transmembrane region" description="Helical" evidence="6">
    <location>
        <begin position="320"/>
        <end position="341"/>
    </location>
</feature>
<feature type="transmembrane region" description="Helical" evidence="6">
    <location>
        <begin position="187"/>
        <end position="207"/>
    </location>
</feature>
<dbReference type="SUPFAM" id="SSF103473">
    <property type="entry name" value="MFS general substrate transporter"/>
    <property type="match status" value="1"/>
</dbReference>
<feature type="transmembrane region" description="Helical" evidence="6">
    <location>
        <begin position="71"/>
        <end position="91"/>
    </location>
</feature>
<dbReference type="AlphaFoldDB" id="A0A1N7EN66"/>
<proteinExistence type="predicted"/>
<accession>A0A1N7EN66</accession>
<keyword evidence="5 6" id="KW-0472">Membrane</keyword>
<evidence type="ECO:0000313" key="8">
    <source>
        <dbReference type="EMBL" id="SIR89516.1"/>
    </source>
</evidence>
<evidence type="ECO:0000256" key="6">
    <source>
        <dbReference type="SAM" id="Phobius"/>
    </source>
</evidence>
<dbReference type="PROSITE" id="PS50850">
    <property type="entry name" value="MFS"/>
    <property type="match status" value="1"/>
</dbReference>
<dbReference type="Proteomes" id="UP000186218">
    <property type="component" value="Unassembled WGS sequence"/>
</dbReference>
<evidence type="ECO:0000313" key="9">
    <source>
        <dbReference type="Proteomes" id="UP000186218"/>
    </source>
</evidence>
<evidence type="ECO:0000259" key="7">
    <source>
        <dbReference type="PROSITE" id="PS50850"/>
    </source>
</evidence>
<comment type="subcellular location">
    <subcellularLocation>
        <location evidence="1">Cell membrane</location>
        <topology evidence="1">Multi-pass membrane protein</topology>
    </subcellularLocation>
</comment>
<evidence type="ECO:0000256" key="5">
    <source>
        <dbReference type="ARBA" id="ARBA00023136"/>
    </source>
</evidence>
<feature type="transmembrane region" description="Helical" evidence="6">
    <location>
        <begin position="382"/>
        <end position="400"/>
    </location>
</feature>
<evidence type="ECO:0000256" key="1">
    <source>
        <dbReference type="ARBA" id="ARBA00004651"/>
    </source>
</evidence>
<dbReference type="CDD" id="cd17324">
    <property type="entry name" value="MFS_NepI_like"/>
    <property type="match status" value="1"/>
</dbReference>
<dbReference type="PANTHER" id="PTHR43124:SF3">
    <property type="entry name" value="CHLORAMPHENICOL EFFLUX PUMP RV0191"/>
    <property type="match status" value="1"/>
</dbReference>
<dbReference type="InterPro" id="IPR050189">
    <property type="entry name" value="MFS_Efflux_Transporters"/>
</dbReference>
<dbReference type="InterPro" id="IPR036259">
    <property type="entry name" value="MFS_trans_sf"/>
</dbReference>
<dbReference type="Pfam" id="PF07690">
    <property type="entry name" value="MFS_1"/>
    <property type="match status" value="1"/>
</dbReference>
<feature type="transmembrane region" description="Helical" evidence="6">
    <location>
        <begin position="33"/>
        <end position="59"/>
    </location>
</feature>
<feature type="transmembrane region" description="Helical" evidence="6">
    <location>
        <begin position="294"/>
        <end position="314"/>
    </location>
</feature>
<dbReference type="STRING" id="1344003.SAMN05445060_1486"/>
<feature type="transmembrane region" description="Helical" evidence="6">
    <location>
        <begin position="263"/>
        <end position="282"/>
    </location>
</feature>
<dbReference type="GO" id="GO:0022857">
    <property type="term" value="F:transmembrane transporter activity"/>
    <property type="evidence" value="ECO:0007669"/>
    <property type="project" value="InterPro"/>
</dbReference>
<feature type="transmembrane region" description="Helical" evidence="6">
    <location>
        <begin position="228"/>
        <end position="248"/>
    </location>
</feature>
<dbReference type="PANTHER" id="PTHR43124">
    <property type="entry name" value="PURINE EFFLUX PUMP PBUE"/>
    <property type="match status" value="1"/>
</dbReference>
<feature type="transmembrane region" description="Helical" evidence="6">
    <location>
        <begin position="353"/>
        <end position="376"/>
    </location>
</feature>
<keyword evidence="4 6" id="KW-1133">Transmembrane helix</keyword>
<feature type="transmembrane region" description="Helical" evidence="6">
    <location>
        <begin position="155"/>
        <end position="175"/>
    </location>
</feature>
<feature type="transmembrane region" description="Helical" evidence="6">
    <location>
        <begin position="98"/>
        <end position="121"/>
    </location>
</feature>
<organism evidence="8 9">
    <name type="scientific">Williamsia sterculiae</name>
    <dbReference type="NCBI Taxonomy" id="1344003"/>
    <lineage>
        <taxon>Bacteria</taxon>
        <taxon>Bacillati</taxon>
        <taxon>Actinomycetota</taxon>
        <taxon>Actinomycetes</taxon>
        <taxon>Mycobacteriales</taxon>
        <taxon>Nocardiaceae</taxon>
        <taxon>Williamsia</taxon>
    </lineage>
</organism>
<dbReference type="InterPro" id="IPR020846">
    <property type="entry name" value="MFS_dom"/>
</dbReference>
<protein>
    <submittedName>
        <fullName evidence="8">MFS transporter, DHA1 family, inner membrane transport protein</fullName>
    </submittedName>
</protein>